<keyword evidence="3" id="KW-1185">Reference proteome</keyword>
<dbReference type="AlphaFoldDB" id="A0A7J9FIE8"/>
<proteinExistence type="predicted"/>
<accession>A0A7J9FIE8</accession>
<name>A0A7J9FIE8_9ROSI</name>
<evidence type="ECO:0000313" key="2">
    <source>
        <dbReference type="EMBL" id="MBA0785092.1"/>
    </source>
</evidence>
<dbReference type="InterPro" id="IPR027417">
    <property type="entry name" value="P-loop_NTPase"/>
</dbReference>
<sequence length="125" mass="14241">MQEKLDNEVVPTYVTEIRELAYDAEDVNESFLLKLASKRKARIMEKDQVLQLEAENQGGLILASSIRMLLDWMLISRNKSPFSLTRKLMALKVVSVCGMGGLGKITLAKKIYRYSQVISHFKYLA</sequence>
<feature type="domain" description="NB-ARC" evidence="1">
    <location>
        <begin position="86"/>
        <end position="123"/>
    </location>
</feature>
<dbReference type="EMBL" id="JABEZW010217732">
    <property type="protein sequence ID" value="MBA0785092.1"/>
    <property type="molecule type" value="Genomic_DNA"/>
</dbReference>
<dbReference type="PANTHER" id="PTHR19338">
    <property type="entry name" value="TRANSLOCASE OF INNER MITOCHONDRIAL MEMBRANE 13 HOMOLOG"/>
    <property type="match status" value="1"/>
</dbReference>
<dbReference type="GO" id="GO:0043531">
    <property type="term" value="F:ADP binding"/>
    <property type="evidence" value="ECO:0007669"/>
    <property type="project" value="InterPro"/>
</dbReference>
<dbReference type="Proteomes" id="UP000593568">
    <property type="component" value="Unassembled WGS sequence"/>
</dbReference>
<evidence type="ECO:0000259" key="1">
    <source>
        <dbReference type="Pfam" id="PF00931"/>
    </source>
</evidence>
<evidence type="ECO:0000313" key="3">
    <source>
        <dbReference type="Proteomes" id="UP000593568"/>
    </source>
</evidence>
<dbReference type="PANTHER" id="PTHR19338:SF32">
    <property type="entry name" value="OS06G0287500 PROTEIN"/>
    <property type="match status" value="1"/>
</dbReference>
<reference evidence="2 3" key="1">
    <citation type="journal article" date="2019" name="Genome Biol. Evol.">
        <title>Insights into the evolution of the New World diploid cottons (Gossypium, subgenus Houzingenia) based on genome sequencing.</title>
        <authorList>
            <person name="Grover C.E."/>
            <person name="Arick M.A. 2nd"/>
            <person name="Thrash A."/>
            <person name="Conover J.L."/>
            <person name="Sanders W.S."/>
            <person name="Peterson D.G."/>
            <person name="Frelichowski J.E."/>
            <person name="Scheffler J.A."/>
            <person name="Scheffler B.E."/>
            <person name="Wendel J.F."/>
        </authorList>
    </citation>
    <scope>NUCLEOTIDE SEQUENCE [LARGE SCALE GENOMIC DNA]</scope>
    <source>
        <strain evidence="2">8</strain>
        <tissue evidence="2">Leaf</tissue>
    </source>
</reference>
<comment type="caution">
    <text evidence="2">The sequence shown here is derived from an EMBL/GenBank/DDBJ whole genome shotgun (WGS) entry which is preliminary data.</text>
</comment>
<dbReference type="Pfam" id="PF00931">
    <property type="entry name" value="NB-ARC"/>
    <property type="match status" value="1"/>
</dbReference>
<protein>
    <recommendedName>
        <fullName evidence="1">NB-ARC domain-containing protein</fullName>
    </recommendedName>
</protein>
<dbReference type="Gene3D" id="3.40.50.300">
    <property type="entry name" value="P-loop containing nucleotide triphosphate hydrolases"/>
    <property type="match status" value="1"/>
</dbReference>
<dbReference type="SUPFAM" id="SSF52540">
    <property type="entry name" value="P-loop containing nucleoside triphosphate hydrolases"/>
    <property type="match status" value="1"/>
</dbReference>
<organism evidence="2 3">
    <name type="scientific">Gossypium trilobum</name>
    <dbReference type="NCBI Taxonomy" id="34281"/>
    <lineage>
        <taxon>Eukaryota</taxon>
        <taxon>Viridiplantae</taxon>
        <taxon>Streptophyta</taxon>
        <taxon>Embryophyta</taxon>
        <taxon>Tracheophyta</taxon>
        <taxon>Spermatophyta</taxon>
        <taxon>Magnoliopsida</taxon>
        <taxon>eudicotyledons</taxon>
        <taxon>Gunneridae</taxon>
        <taxon>Pentapetalae</taxon>
        <taxon>rosids</taxon>
        <taxon>malvids</taxon>
        <taxon>Malvales</taxon>
        <taxon>Malvaceae</taxon>
        <taxon>Malvoideae</taxon>
        <taxon>Gossypium</taxon>
    </lineage>
</organism>
<gene>
    <name evidence="2" type="ORF">Gotri_026291</name>
</gene>
<dbReference type="InterPro" id="IPR002182">
    <property type="entry name" value="NB-ARC"/>
</dbReference>